<evidence type="ECO:0000313" key="2">
    <source>
        <dbReference type="Proteomes" id="UP000194873"/>
    </source>
</evidence>
<dbReference type="Gene3D" id="1.10.260.40">
    <property type="entry name" value="lambda repressor-like DNA-binding domains"/>
    <property type="match status" value="1"/>
</dbReference>
<sequence>MQERAQKLADLLPYGTQSQIAKKLGMSRSAVQQAIRAERPGNAVVIEAMRIAREVGALETAKDLASLNA</sequence>
<protein>
    <submittedName>
        <fullName evidence="1">Uncharacterized protein</fullName>
    </submittedName>
</protein>
<organism evidence="1 2">
    <name type="scientific">Hymenobacter crusticola</name>
    <dbReference type="NCBI Taxonomy" id="1770526"/>
    <lineage>
        <taxon>Bacteria</taxon>
        <taxon>Pseudomonadati</taxon>
        <taxon>Bacteroidota</taxon>
        <taxon>Cytophagia</taxon>
        <taxon>Cytophagales</taxon>
        <taxon>Hymenobacteraceae</taxon>
        <taxon>Hymenobacter</taxon>
    </lineage>
</organism>
<evidence type="ECO:0000313" key="1">
    <source>
        <dbReference type="EMBL" id="OUJ67846.1"/>
    </source>
</evidence>
<keyword evidence="2" id="KW-1185">Reference proteome</keyword>
<dbReference type="OrthoDB" id="885981at2"/>
<reference evidence="1 2" key="1">
    <citation type="submission" date="2017-01" db="EMBL/GenBank/DDBJ databases">
        <title>A new Hymenobacter.</title>
        <authorList>
            <person name="Liang Y."/>
            <person name="Feng F."/>
        </authorList>
    </citation>
    <scope>NUCLEOTIDE SEQUENCE [LARGE SCALE GENOMIC DNA]</scope>
    <source>
        <strain evidence="1">MIMBbqt21</strain>
    </source>
</reference>
<dbReference type="Proteomes" id="UP000194873">
    <property type="component" value="Unassembled WGS sequence"/>
</dbReference>
<dbReference type="InterPro" id="IPR010982">
    <property type="entry name" value="Lambda_DNA-bd_dom_sf"/>
</dbReference>
<dbReference type="RefSeq" id="WP_086597507.1">
    <property type="nucleotide sequence ID" value="NZ_MTSE01000062.1"/>
</dbReference>
<dbReference type="GO" id="GO:0003677">
    <property type="term" value="F:DNA binding"/>
    <property type="evidence" value="ECO:0007669"/>
    <property type="project" value="InterPro"/>
</dbReference>
<proteinExistence type="predicted"/>
<name>A0A243W6N3_9BACT</name>
<dbReference type="AlphaFoldDB" id="A0A243W6N3"/>
<dbReference type="EMBL" id="MTSE01000062">
    <property type="protein sequence ID" value="OUJ67846.1"/>
    <property type="molecule type" value="Genomic_DNA"/>
</dbReference>
<accession>A0A243W6N3</accession>
<comment type="caution">
    <text evidence="1">The sequence shown here is derived from an EMBL/GenBank/DDBJ whole genome shotgun (WGS) entry which is preliminary data.</text>
</comment>
<gene>
    <name evidence="1" type="ORF">BXP70_28485</name>
</gene>